<sequence>MRNFMEKNPDLKEDIEQFLQKAKSYTLEEVKERVVNFEQASLKWQEEQAKDDMLSSCAIEALKEDIELEGEEHTDDVGYNEIMV</sequence>
<dbReference type="KEGG" id="rbe:RBE_0842"/>
<dbReference type="HOGENOM" id="CLU_2525392_0_0_5"/>
<name>Q1RI91_RICBR</name>
<dbReference type="EMBL" id="CP000087">
    <property type="protein sequence ID" value="ABE04923.1"/>
    <property type="molecule type" value="Genomic_DNA"/>
</dbReference>
<proteinExistence type="predicted"/>
<protein>
    <submittedName>
        <fullName evidence="1">Patatin-like phospholipase</fullName>
    </submittedName>
</protein>
<dbReference type="AlphaFoldDB" id="Q1RI91"/>
<dbReference type="Proteomes" id="UP000001951">
    <property type="component" value="Chromosome"/>
</dbReference>
<dbReference type="eggNOG" id="COG3621">
    <property type="taxonomic scope" value="Bacteria"/>
</dbReference>
<evidence type="ECO:0000313" key="2">
    <source>
        <dbReference type="Proteomes" id="UP000001951"/>
    </source>
</evidence>
<accession>Q1RI91</accession>
<organism evidence="1 2">
    <name type="scientific">Rickettsia bellii (strain RML369-C)</name>
    <dbReference type="NCBI Taxonomy" id="336407"/>
    <lineage>
        <taxon>Bacteria</taxon>
        <taxon>Pseudomonadati</taxon>
        <taxon>Pseudomonadota</taxon>
        <taxon>Alphaproteobacteria</taxon>
        <taxon>Rickettsiales</taxon>
        <taxon>Rickettsiaceae</taxon>
        <taxon>Rickettsieae</taxon>
        <taxon>Rickettsia</taxon>
        <taxon>belli group</taxon>
    </lineage>
</organism>
<reference evidence="1 2" key="1">
    <citation type="journal article" date="2006" name="PLoS Genet.">
        <title>Genome sequence of Rickettsia bellii illuminates the role of amoebae in gene exchanges between intracellular pathogens.</title>
        <authorList>
            <person name="Ogata H."/>
            <person name="La Scola B."/>
            <person name="Audic S."/>
            <person name="Renesto P."/>
            <person name="Blanc G."/>
            <person name="Robert C."/>
            <person name="Fournier P.-E."/>
            <person name="Claverie J.-M."/>
            <person name="Raoult D."/>
        </authorList>
    </citation>
    <scope>NUCLEOTIDE SEQUENCE [LARGE SCALE GENOMIC DNA]</scope>
    <source>
        <strain evidence="1 2">RML369-C</strain>
    </source>
</reference>
<evidence type="ECO:0000313" key="1">
    <source>
        <dbReference type="EMBL" id="ABE04923.1"/>
    </source>
</evidence>
<gene>
    <name evidence="1" type="ordered locus">RBE_0842</name>
</gene>